<name>A0A9D4LL92_DREPO</name>
<evidence type="ECO:0000313" key="1">
    <source>
        <dbReference type="EMBL" id="KAH3860812.1"/>
    </source>
</evidence>
<reference evidence="1" key="2">
    <citation type="submission" date="2020-11" db="EMBL/GenBank/DDBJ databases">
        <authorList>
            <person name="McCartney M.A."/>
            <person name="Auch B."/>
            <person name="Kono T."/>
            <person name="Mallez S."/>
            <person name="Becker A."/>
            <person name="Gohl D.M."/>
            <person name="Silverstein K.A.T."/>
            <person name="Koren S."/>
            <person name="Bechman K.B."/>
            <person name="Herman A."/>
            <person name="Abrahante J.E."/>
            <person name="Garbe J."/>
        </authorList>
    </citation>
    <scope>NUCLEOTIDE SEQUENCE</scope>
    <source>
        <strain evidence="1">Duluth1</strain>
        <tissue evidence="1">Whole animal</tissue>
    </source>
</reference>
<dbReference type="Proteomes" id="UP000828390">
    <property type="component" value="Unassembled WGS sequence"/>
</dbReference>
<dbReference type="AlphaFoldDB" id="A0A9D4LL92"/>
<dbReference type="EMBL" id="JAIWYP010000002">
    <property type="protein sequence ID" value="KAH3860812.1"/>
    <property type="molecule type" value="Genomic_DNA"/>
</dbReference>
<accession>A0A9D4LL92</accession>
<protein>
    <submittedName>
        <fullName evidence="1">Uncharacterized protein</fullName>
    </submittedName>
</protein>
<evidence type="ECO:0000313" key="2">
    <source>
        <dbReference type="Proteomes" id="UP000828390"/>
    </source>
</evidence>
<gene>
    <name evidence="1" type="ORF">DPMN_023736</name>
</gene>
<comment type="caution">
    <text evidence="1">The sequence shown here is derived from an EMBL/GenBank/DDBJ whole genome shotgun (WGS) entry which is preliminary data.</text>
</comment>
<sequence>MPRPHGGHVFQPTGTIFEVIQDTIGTNVLTKFHDDRTINVASSKMPRSMAAMFFNQLEPFSSSSKISLGKNILTKFHDDLTINIISRVLTRFYFSHIKKMPHPHFHEDRKNNVASRVLTRKNVPVTIFKHVQDIVETNLLTQYHEDWK</sequence>
<organism evidence="1 2">
    <name type="scientific">Dreissena polymorpha</name>
    <name type="common">Zebra mussel</name>
    <name type="synonym">Mytilus polymorpha</name>
    <dbReference type="NCBI Taxonomy" id="45954"/>
    <lineage>
        <taxon>Eukaryota</taxon>
        <taxon>Metazoa</taxon>
        <taxon>Spiralia</taxon>
        <taxon>Lophotrochozoa</taxon>
        <taxon>Mollusca</taxon>
        <taxon>Bivalvia</taxon>
        <taxon>Autobranchia</taxon>
        <taxon>Heteroconchia</taxon>
        <taxon>Euheterodonta</taxon>
        <taxon>Imparidentia</taxon>
        <taxon>Neoheterodontei</taxon>
        <taxon>Myida</taxon>
        <taxon>Dreissenoidea</taxon>
        <taxon>Dreissenidae</taxon>
        <taxon>Dreissena</taxon>
    </lineage>
</organism>
<reference evidence="1" key="1">
    <citation type="journal article" date="2019" name="bioRxiv">
        <title>The Genome of the Zebra Mussel, Dreissena polymorpha: A Resource for Invasive Species Research.</title>
        <authorList>
            <person name="McCartney M.A."/>
            <person name="Auch B."/>
            <person name="Kono T."/>
            <person name="Mallez S."/>
            <person name="Zhang Y."/>
            <person name="Obille A."/>
            <person name="Becker A."/>
            <person name="Abrahante J.E."/>
            <person name="Garbe J."/>
            <person name="Badalamenti J.P."/>
            <person name="Herman A."/>
            <person name="Mangelson H."/>
            <person name="Liachko I."/>
            <person name="Sullivan S."/>
            <person name="Sone E.D."/>
            <person name="Koren S."/>
            <person name="Silverstein K.A.T."/>
            <person name="Beckman K.B."/>
            <person name="Gohl D.M."/>
        </authorList>
    </citation>
    <scope>NUCLEOTIDE SEQUENCE</scope>
    <source>
        <strain evidence="1">Duluth1</strain>
        <tissue evidence="1">Whole animal</tissue>
    </source>
</reference>
<proteinExistence type="predicted"/>
<keyword evidence="2" id="KW-1185">Reference proteome</keyword>